<keyword evidence="4 10" id="KW-1003">Cell membrane</keyword>
<evidence type="ECO:0000256" key="1">
    <source>
        <dbReference type="ARBA" id="ARBA00002254"/>
    </source>
</evidence>
<keyword evidence="5 10" id="KW-0145">Chemotaxis</keyword>
<dbReference type="RefSeq" id="WP_178696996.1">
    <property type="nucleotide sequence ID" value="NZ_CP049075.1"/>
</dbReference>
<keyword evidence="7 10" id="KW-0283">Flagellar rotation</keyword>
<sequence length="181" mass="20335">MAEEENKEKKKSTSLVLVVVIGILVILLVIIGLFVVLLMGGNEENEKIAEQASSAAVAAATQEQKAPSRSMPKERSNDFFNVGPMYPLDQFLVNLLSETGSRYLKMEINLELSAETLTPEIDQKKPLLRDIIIRILTSRTYEDVSTAKGKERLKDEIATKLNEILRDGYIKNVFFTDFIVQ</sequence>
<dbReference type="GO" id="GO:0009425">
    <property type="term" value="C:bacterial-type flagellum basal body"/>
    <property type="evidence" value="ECO:0007669"/>
    <property type="project" value="InterPro"/>
</dbReference>
<proteinExistence type="inferred from homology"/>
<comment type="subcellular location">
    <subcellularLocation>
        <location evidence="2">Cell membrane</location>
        <topology evidence="2">Single-pass membrane protein</topology>
    </subcellularLocation>
</comment>
<accession>A0A7H9CHR4</accession>
<evidence type="ECO:0000256" key="2">
    <source>
        <dbReference type="ARBA" id="ARBA00004162"/>
    </source>
</evidence>
<evidence type="ECO:0000313" key="11">
    <source>
        <dbReference type="EMBL" id="QLI05653.1"/>
    </source>
</evidence>
<feature type="transmembrane region" description="Helical" evidence="10">
    <location>
        <begin position="15"/>
        <end position="38"/>
    </location>
</feature>
<dbReference type="EMBL" id="CP049075">
    <property type="protein sequence ID" value="QLI05653.1"/>
    <property type="molecule type" value="Genomic_DNA"/>
</dbReference>
<evidence type="ECO:0000256" key="6">
    <source>
        <dbReference type="ARBA" id="ARBA00022692"/>
    </source>
</evidence>
<keyword evidence="12" id="KW-1185">Reference proteome</keyword>
<dbReference type="GO" id="GO:0005886">
    <property type="term" value="C:plasma membrane"/>
    <property type="evidence" value="ECO:0007669"/>
    <property type="project" value="UniProtKB-SubCell"/>
</dbReference>
<organism evidence="11 12">
    <name type="scientific">Candidatus Campylobacter infans</name>
    <dbReference type="NCBI Taxonomy" id="2561898"/>
    <lineage>
        <taxon>Bacteria</taxon>
        <taxon>Pseudomonadati</taxon>
        <taxon>Campylobacterota</taxon>
        <taxon>Epsilonproteobacteria</taxon>
        <taxon>Campylobacterales</taxon>
        <taxon>Campylobacteraceae</taxon>
        <taxon>Campylobacter</taxon>
    </lineage>
</organism>
<keyword evidence="11" id="KW-0969">Cilium</keyword>
<gene>
    <name evidence="11" type="primary">fliL</name>
    <name evidence="11" type="ORF">CINF_1163</name>
</gene>
<comment type="similarity">
    <text evidence="3 10">Belongs to the FliL family.</text>
</comment>
<evidence type="ECO:0000256" key="10">
    <source>
        <dbReference type="RuleBase" id="RU364125"/>
    </source>
</evidence>
<dbReference type="GO" id="GO:0006935">
    <property type="term" value="P:chemotaxis"/>
    <property type="evidence" value="ECO:0007669"/>
    <property type="project" value="UniProtKB-KW"/>
</dbReference>
<keyword evidence="11" id="KW-0966">Cell projection</keyword>
<dbReference type="Proteomes" id="UP000509414">
    <property type="component" value="Chromosome"/>
</dbReference>
<evidence type="ECO:0000256" key="9">
    <source>
        <dbReference type="ARBA" id="ARBA00023136"/>
    </source>
</evidence>
<reference evidence="11 12" key="1">
    <citation type="submission" date="2020-02" db="EMBL/GenBank/DDBJ databases">
        <title>Complete genome sequence of the novel Campylobacter species Candidatus Campylobacter infans.</title>
        <authorList>
            <person name="Duim B."/>
            <person name="Zomer A."/>
            <person name="van der Graaf L."/>
            <person name="Wagenaar J."/>
        </authorList>
    </citation>
    <scope>NUCLEOTIDE SEQUENCE [LARGE SCALE GENOMIC DNA]</scope>
    <source>
        <strain evidence="11 12">19S00001</strain>
    </source>
</reference>
<comment type="function">
    <text evidence="1 10">Controls the rotational direction of flagella during chemotaxis.</text>
</comment>
<evidence type="ECO:0000256" key="5">
    <source>
        <dbReference type="ARBA" id="ARBA00022500"/>
    </source>
</evidence>
<keyword evidence="9 10" id="KW-0472">Membrane</keyword>
<evidence type="ECO:0000256" key="8">
    <source>
        <dbReference type="ARBA" id="ARBA00022989"/>
    </source>
</evidence>
<evidence type="ECO:0000256" key="3">
    <source>
        <dbReference type="ARBA" id="ARBA00008281"/>
    </source>
</evidence>
<protein>
    <recommendedName>
        <fullName evidence="10">Flagellar protein FliL</fullName>
    </recommendedName>
</protein>
<dbReference type="NCBIfam" id="NF006283">
    <property type="entry name" value="PRK08455.1"/>
    <property type="match status" value="1"/>
</dbReference>
<dbReference type="PANTHER" id="PTHR35091:SF2">
    <property type="entry name" value="FLAGELLAR PROTEIN FLIL"/>
    <property type="match status" value="1"/>
</dbReference>
<keyword evidence="6 10" id="KW-0812">Transmembrane</keyword>
<keyword evidence="8 10" id="KW-1133">Transmembrane helix</keyword>
<keyword evidence="11" id="KW-0282">Flagellum</keyword>
<dbReference type="InterPro" id="IPR005503">
    <property type="entry name" value="FliL"/>
</dbReference>
<dbReference type="GO" id="GO:0071978">
    <property type="term" value="P:bacterial-type flagellum-dependent swarming motility"/>
    <property type="evidence" value="ECO:0007669"/>
    <property type="project" value="TreeGrafter"/>
</dbReference>
<dbReference type="Pfam" id="PF03748">
    <property type="entry name" value="FliL"/>
    <property type="match status" value="1"/>
</dbReference>
<dbReference type="AlphaFoldDB" id="A0A7H9CHR4"/>
<evidence type="ECO:0000256" key="4">
    <source>
        <dbReference type="ARBA" id="ARBA00022475"/>
    </source>
</evidence>
<evidence type="ECO:0000256" key="7">
    <source>
        <dbReference type="ARBA" id="ARBA00022779"/>
    </source>
</evidence>
<dbReference type="KEGG" id="cinf:CINF_1163"/>
<evidence type="ECO:0000313" key="12">
    <source>
        <dbReference type="Proteomes" id="UP000509414"/>
    </source>
</evidence>
<name>A0A7H9CHR4_9BACT</name>
<dbReference type="PANTHER" id="PTHR35091">
    <property type="entry name" value="FLAGELLAR PROTEIN FLIL"/>
    <property type="match status" value="1"/>
</dbReference>